<dbReference type="PROSITE" id="PS51354">
    <property type="entry name" value="GLUTAREDOXIN_2"/>
    <property type="match status" value="1"/>
</dbReference>
<feature type="region of interest" description="Disordered" evidence="1">
    <location>
        <begin position="154"/>
        <end position="221"/>
    </location>
</feature>
<dbReference type="HOGENOM" id="CLU_012751_0_0_1"/>
<gene>
    <name evidence="3" type="ORF">AMTR_s00010p00220870</name>
</gene>
<evidence type="ECO:0000313" key="3">
    <source>
        <dbReference type="EMBL" id="ERM94259.1"/>
    </source>
</evidence>
<dbReference type="InterPro" id="IPR000591">
    <property type="entry name" value="DEP_dom"/>
</dbReference>
<feature type="domain" description="DEP" evidence="2">
    <location>
        <begin position="349"/>
        <end position="422"/>
    </location>
</feature>
<dbReference type="Pfam" id="PF04784">
    <property type="entry name" value="DUF547"/>
    <property type="match status" value="1"/>
</dbReference>
<keyword evidence="4" id="KW-1185">Reference proteome</keyword>
<evidence type="ECO:0000313" key="4">
    <source>
        <dbReference type="Proteomes" id="UP000017836"/>
    </source>
</evidence>
<dbReference type="Gene3D" id="1.10.10.10">
    <property type="entry name" value="Winged helix-like DNA-binding domain superfamily/Winged helix DNA-binding domain"/>
    <property type="match status" value="1"/>
</dbReference>
<accession>W1NGE0</accession>
<feature type="compositionally biased region" description="Polar residues" evidence="1">
    <location>
        <begin position="9"/>
        <end position="18"/>
    </location>
</feature>
<dbReference type="EMBL" id="KI397513">
    <property type="protein sequence ID" value="ERM94259.1"/>
    <property type="molecule type" value="Genomic_DNA"/>
</dbReference>
<organism evidence="3 4">
    <name type="scientific">Amborella trichopoda</name>
    <dbReference type="NCBI Taxonomy" id="13333"/>
    <lineage>
        <taxon>Eukaryota</taxon>
        <taxon>Viridiplantae</taxon>
        <taxon>Streptophyta</taxon>
        <taxon>Embryophyta</taxon>
        <taxon>Tracheophyta</taxon>
        <taxon>Spermatophyta</taxon>
        <taxon>Magnoliopsida</taxon>
        <taxon>Amborellales</taxon>
        <taxon>Amborellaceae</taxon>
        <taxon>Amborella</taxon>
    </lineage>
</organism>
<dbReference type="SUPFAM" id="SSF46785">
    <property type="entry name" value="Winged helix' DNA-binding domain"/>
    <property type="match status" value="1"/>
</dbReference>
<proteinExistence type="predicted"/>
<evidence type="ECO:0000259" key="2">
    <source>
        <dbReference type="PROSITE" id="PS50186"/>
    </source>
</evidence>
<sequence>METEDSNPETRASHSSPAEKQPDQITDPKASNSEEIIQDFNSLNVTKENSASHGDKGESLGRQTHEAKALESESPEESKPNSEEGFPEEKVAEPVFDGTENPELEATKGLSSQALDSDSEVQSYVWPEKATALKNYVKEKGAVAVSTVLRRLSGKRDDNEQSLAESEERSDYKNAEDGSPGTKPKELYQKAGWNPLSLIRGSRDSNTQVHTEQGEDGYQDGEMQESAMKGRVILYTRLRCPDCREMRSFLRQKGLRSVEINIDIFPSRKLELEKNTGSSSVPKIFFNDLLIGSLKELTGMDESGKLDETINNVLNMEPSLAAAMPPFPGEDDVSSSGMVDEFAIIVRKMKEIIVVKDRFYKMRRFSNCFLGSEAVDFLSEDQYLEREDAVEFGRKLVSKHFFRHILDENIFEDGNHFYRFLEHDPIVMAQCYNLPKAGHGNDVKPKPLNEIASRLRFLSFGIFEAYVSEDGRHVDYRAIRCSEEFARYLRITEELPRVELLDISREEKLAFFINLYNMMAIHAILWWGYPAGALERRKLLGDFKYVVGGSAYSLSAIQNGILRGNQRPPYNLMKPFGLKDPRSQVALPYPEPLVHFALVCGTRSGPALQCYSPGDIDQELMEAARNFIRNGGLVLNAEAKTVFVSKILSWYSVDFGKIETEVIKHAANYLETSKSEELLELLAGGQLKVVYQPYDWGLNC</sequence>
<dbReference type="KEGG" id="atr:18422135"/>
<feature type="compositionally biased region" description="Basic and acidic residues" evidence="1">
    <location>
        <begin position="166"/>
        <end position="176"/>
    </location>
</feature>
<dbReference type="PANTHER" id="PTHR46361">
    <property type="entry name" value="ELECTRON CARRIER/ PROTEIN DISULFIDE OXIDOREDUCTASE"/>
    <property type="match status" value="1"/>
</dbReference>
<dbReference type="Proteomes" id="UP000017836">
    <property type="component" value="Unassembled WGS sequence"/>
</dbReference>
<dbReference type="InterPro" id="IPR036249">
    <property type="entry name" value="Thioredoxin-like_sf"/>
</dbReference>
<dbReference type="OMA" id="IVVSQCH"/>
<protein>
    <recommendedName>
        <fullName evidence="2">DEP domain-containing protein</fullName>
    </recommendedName>
</protein>
<dbReference type="InterPro" id="IPR036390">
    <property type="entry name" value="WH_DNA-bd_sf"/>
</dbReference>
<feature type="compositionally biased region" description="Polar residues" evidence="1">
    <location>
        <begin position="29"/>
        <end position="52"/>
    </location>
</feature>
<dbReference type="eggNOG" id="ENOG502QS72">
    <property type="taxonomic scope" value="Eukaryota"/>
</dbReference>
<feature type="compositionally biased region" description="Polar residues" evidence="1">
    <location>
        <begin position="109"/>
        <end position="122"/>
    </location>
</feature>
<evidence type="ECO:0000256" key="1">
    <source>
        <dbReference type="SAM" id="MobiDB-lite"/>
    </source>
</evidence>
<dbReference type="InterPro" id="IPR036388">
    <property type="entry name" value="WH-like_DNA-bd_sf"/>
</dbReference>
<dbReference type="Gramene" id="ERM94259">
    <property type="protein sequence ID" value="ERM94259"/>
    <property type="gene ID" value="AMTR_s00010p00220870"/>
</dbReference>
<dbReference type="InterPro" id="IPR002109">
    <property type="entry name" value="Glutaredoxin"/>
</dbReference>
<dbReference type="PANTHER" id="PTHR46361:SF3">
    <property type="entry name" value="ELECTRON CARRIER_ PROTEIN DISULFIDE OXIDOREDUCTASE"/>
    <property type="match status" value="1"/>
</dbReference>
<dbReference type="Pfam" id="PF00462">
    <property type="entry name" value="Glutaredoxin"/>
    <property type="match status" value="1"/>
</dbReference>
<dbReference type="GO" id="GO:0035556">
    <property type="term" value="P:intracellular signal transduction"/>
    <property type="evidence" value="ECO:0007669"/>
    <property type="project" value="InterPro"/>
</dbReference>
<name>W1NGE0_AMBTC</name>
<dbReference type="OrthoDB" id="418495at2759"/>
<feature type="region of interest" description="Disordered" evidence="1">
    <location>
        <begin position="1"/>
        <end position="123"/>
    </location>
</feature>
<feature type="compositionally biased region" description="Basic and acidic residues" evidence="1">
    <location>
        <begin position="53"/>
        <end position="92"/>
    </location>
</feature>
<dbReference type="SUPFAM" id="SSF52833">
    <property type="entry name" value="Thioredoxin-like"/>
    <property type="match status" value="1"/>
</dbReference>
<dbReference type="PROSITE" id="PS50186">
    <property type="entry name" value="DEP"/>
    <property type="match status" value="1"/>
</dbReference>
<dbReference type="Pfam" id="PF00610">
    <property type="entry name" value="DEP"/>
    <property type="match status" value="1"/>
</dbReference>
<dbReference type="InterPro" id="IPR006869">
    <property type="entry name" value="DUF547"/>
</dbReference>
<dbReference type="SMART" id="SM00049">
    <property type="entry name" value="DEP"/>
    <property type="match status" value="1"/>
</dbReference>
<dbReference type="AlphaFoldDB" id="W1NGE0"/>
<reference evidence="4" key="1">
    <citation type="journal article" date="2013" name="Science">
        <title>The Amborella genome and the evolution of flowering plants.</title>
        <authorList>
            <consortium name="Amborella Genome Project"/>
        </authorList>
    </citation>
    <scope>NUCLEOTIDE SEQUENCE [LARGE SCALE GENOMIC DNA]</scope>
</reference>
<dbReference type="CDD" id="cd04371">
    <property type="entry name" value="DEP"/>
    <property type="match status" value="1"/>
</dbReference>
<dbReference type="Gene3D" id="3.40.30.10">
    <property type="entry name" value="Glutaredoxin"/>
    <property type="match status" value="1"/>
</dbReference>